<keyword evidence="1" id="KW-1133">Transmembrane helix</keyword>
<dbReference type="EMBL" id="MFTT01000021">
    <property type="protein sequence ID" value="OGI69664.1"/>
    <property type="molecule type" value="Genomic_DNA"/>
</dbReference>
<organism evidence="2 3">
    <name type="scientific">Candidatus Nomurabacteria bacterium RIFCSPHIGHO2_01_FULL_42_16</name>
    <dbReference type="NCBI Taxonomy" id="1801743"/>
    <lineage>
        <taxon>Bacteria</taxon>
        <taxon>Candidatus Nomuraibacteriota</taxon>
    </lineage>
</organism>
<evidence type="ECO:0000313" key="2">
    <source>
        <dbReference type="EMBL" id="OGI69664.1"/>
    </source>
</evidence>
<keyword evidence="1" id="KW-0812">Transmembrane</keyword>
<evidence type="ECO:0000313" key="3">
    <source>
        <dbReference type="Proteomes" id="UP000178059"/>
    </source>
</evidence>
<sequence>MNFIKHIFKQHAYPAISILLLIIVFGVLPKTQIEELKKESVNRIATLGAAFNRLARGNDTREPPYLASLSKTSEKISRAFAPSSNLALKKAISGGALAVGTDSKVSSDKSLFDIEIAPVEVPAESKTLPVFSLAVIILLVVILIIFVIRSIKKRSASNRNKIE</sequence>
<accession>A0A1F6VJ72</accession>
<name>A0A1F6VJ72_9BACT</name>
<proteinExistence type="predicted"/>
<dbReference type="AlphaFoldDB" id="A0A1F6VJ72"/>
<gene>
    <name evidence="2" type="ORF">A2824_03035</name>
</gene>
<protein>
    <submittedName>
        <fullName evidence="2">Uncharacterized protein</fullName>
    </submittedName>
</protein>
<dbReference type="STRING" id="1801743.A2824_03035"/>
<evidence type="ECO:0000256" key="1">
    <source>
        <dbReference type="SAM" id="Phobius"/>
    </source>
</evidence>
<feature type="transmembrane region" description="Helical" evidence="1">
    <location>
        <begin position="12"/>
        <end position="28"/>
    </location>
</feature>
<dbReference type="Proteomes" id="UP000178059">
    <property type="component" value="Unassembled WGS sequence"/>
</dbReference>
<reference evidence="2 3" key="1">
    <citation type="journal article" date="2016" name="Nat. Commun.">
        <title>Thousands of microbial genomes shed light on interconnected biogeochemical processes in an aquifer system.</title>
        <authorList>
            <person name="Anantharaman K."/>
            <person name="Brown C.T."/>
            <person name="Hug L.A."/>
            <person name="Sharon I."/>
            <person name="Castelle C.J."/>
            <person name="Probst A.J."/>
            <person name="Thomas B.C."/>
            <person name="Singh A."/>
            <person name="Wilkins M.J."/>
            <person name="Karaoz U."/>
            <person name="Brodie E.L."/>
            <person name="Williams K.H."/>
            <person name="Hubbard S.S."/>
            <person name="Banfield J.F."/>
        </authorList>
    </citation>
    <scope>NUCLEOTIDE SEQUENCE [LARGE SCALE GENOMIC DNA]</scope>
</reference>
<comment type="caution">
    <text evidence="2">The sequence shown here is derived from an EMBL/GenBank/DDBJ whole genome shotgun (WGS) entry which is preliminary data.</text>
</comment>
<keyword evidence="1" id="KW-0472">Membrane</keyword>
<feature type="transmembrane region" description="Helical" evidence="1">
    <location>
        <begin position="130"/>
        <end position="151"/>
    </location>
</feature>